<reference evidence="10 11" key="1">
    <citation type="journal article" date="2019" name="Sci. Rep.">
        <title>A high-quality genome of Eragrostis curvula grass provides insights into Poaceae evolution and supports new strategies to enhance forage quality.</title>
        <authorList>
            <person name="Carballo J."/>
            <person name="Santos B.A.C.M."/>
            <person name="Zappacosta D."/>
            <person name="Garbus I."/>
            <person name="Selva J.P."/>
            <person name="Gallo C.A."/>
            <person name="Diaz A."/>
            <person name="Albertini E."/>
            <person name="Caccamo M."/>
            <person name="Echenique V."/>
        </authorList>
    </citation>
    <scope>NUCLEOTIDE SEQUENCE [LARGE SCALE GENOMIC DNA]</scope>
    <source>
        <strain evidence="11">cv. Victoria</strain>
        <tissue evidence="10">Leaf</tissue>
    </source>
</reference>
<feature type="domain" description="TF-B3" evidence="9">
    <location>
        <begin position="332"/>
        <end position="429"/>
    </location>
</feature>
<evidence type="ECO:0000256" key="8">
    <source>
        <dbReference type="SAM" id="MobiDB-lite"/>
    </source>
</evidence>
<dbReference type="SMART" id="SM01019">
    <property type="entry name" value="B3"/>
    <property type="match status" value="3"/>
</dbReference>
<dbReference type="PANTHER" id="PTHR31391:SF23">
    <property type="entry name" value="B3 DOMAIN-CONTAINING PROTEIN OS03G0619800"/>
    <property type="match status" value="1"/>
</dbReference>
<evidence type="ECO:0000256" key="1">
    <source>
        <dbReference type="ARBA" id="ARBA00004123"/>
    </source>
</evidence>
<dbReference type="InterPro" id="IPR015300">
    <property type="entry name" value="DNA-bd_pseudobarrel_sf"/>
</dbReference>
<proteinExistence type="predicted"/>
<evidence type="ECO:0000256" key="6">
    <source>
        <dbReference type="ARBA" id="ARBA00023163"/>
    </source>
</evidence>
<protein>
    <recommendedName>
        <fullName evidence="9">TF-B3 domain-containing protein</fullName>
    </recommendedName>
</protein>
<dbReference type="CDD" id="cd10017">
    <property type="entry name" value="B3_DNA"/>
    <property type="match status" value="3"/>
</dbReference>
<accession>A0A5J9WBH6</accession>
<dbReference type="InterPro" id="IPR003340">
    <property type="entry name" value="B3_DNA-bd"/>
</dbReference>
<dbReference type="AlphaFoldDB" id="A0A5J9WBH6"/>
<evidence type="ECO:0000256" key="4">
    <source>
        <dbReference type="ARBA" id="ARBA00023015"/>
    </source>
</evidence>
<keyword evidence="2" id="KW-0863">Zinc-finger</keyword>
<evidence type="ECO:0000256" key="7">
    <source>
        <dbReference type="ARBA" id="ARBA00023242"/>
    </source>
</evidence>
<evidence type="ECO:0000256" key="2">
    <source>
        <dbReference type="ARBA" id="ARBA00022771"/>
    </source>
</evidence>
<feature type="region of interest" description="Disordered" evidence="8">
    <location>
        <begin position="115"/>
        <end position="164"/>
    </location>
</feature>
<keyword evidence="5" id="KW-0238">DNA-binding</keyword>
<feature type="domain" description="TF-B3" evidence="9">
    <location>
        <begin position="776"/>
        <end position="832"/>
    </location>
</feature>
<keyword evidence="2" id="KW-0479">Metal-binding</keyword>
<sequence>MKRAALGQLNIVCEVCGDIGFKHLLVLCTDCRCSAAHRYCLDKVVFDASLTDWLCYECLQERGEITGSRSLEKMWERTRDGHDEVFSCAAIETSGHFIDTASSCQYGTTESSETSKRFAKRQKGSSCRHGKTVVMATTSSSSEESGDDTPSENESLESDDPQAPLVADFVLPRRSYLSEGQKDRVISHIQEIKPDITVFVAIMHRTHVQPPSASLGISAEYASAHFPSKSTNVTLERPGKSKKWHPSYYKHNELSAGVHVPPESDAHGVSTGSMEDSGDDTPFENGSLESDDFQAPPVADCVLSLGSYVSEAQKDRVIAHIQEIKPDVTVFVAIMHKTNVQPPCASLAISAKYASAHFPHESTIVKLERPGKRKKWHPSYYKHKGACVLGGQWFDFVKDNHVQKGDICLLFPTKGGRKLSFTVHLLHATAADSRGGTSFQSVTSCCGVNVPPENGAHGISTGSMEDSGDDTPSENGSLESDDFQAPRMADYVLPLRSYLSEAQKDRVIAHIQEIKPGITVFVAIMQRTHVQPPCASLFICEISVISKFSDHFVLLIADGYLLTMSYHVPYICNQAISAKYASTHFPHESTNVTLERPGTSKKWHPSYYKHKGLCVLRGKWIDFVKDNHVQEGDICLLFPTKDGRKLSFTVHLLHATAADSRGGTGFQSVSSCCEPSAGVHVPSESDAHGISTRSMEKDCGDPSKPPYILSCKNHLSEPEKKIVEHKVRAIQSEVPIYVAVMSKRDVIGSCELEFGRRYAVANLPGTRRSVEINCTGRTWKAQMVVRSGRWFLCGGWSTFVRDNILRVGDICLIIPKMNGRELSMMVRIIYREDL</sequence>
<name>A0A5J9WBH6_9POAL</name>
<dbReference type="Proteomes" id="UP000324897">
    <property type="component" value="Chromosome 5"/>
</dbReference>
<evidence type="ECO:0000313" key="10">
    <source>
        <dbReference type="EMBL" id="TVU46102.1"/>
    </source>
</evidence>
<evidence type="ECO:0000256" key="5">
    <source>
        <dbReference type="ARBA" id="ARBA00023125"/>
    </source>
</evidence>
<organism evidence="10 11">
    <name type="scientific">Eragrostis curvula</name>
    <name type="common">weeping love grass</name>
    <dbReference type="NCBI Taxonomy" id="38414"/>
    <lineage>
        <taxon>Eukaryota</taxon>
        <taxon>Viridiplantae</taxon>
        <taxon>Streptophyta</taxon>
        <taxon>Embryophyta</taxon>
        <taxon>Tracheophyta</taxon>
        <taxon>Spermatophyta</taxon>
        <taxon>Magnoliopsida</taxon>
        <taxon>Liliopsida</taxon>
        <taxon>Poales</taxon>
        <taxon>Poaceae</taxon>
        <taxon>PACMAD clade</taxon>
        <taxon>Chloridoideae</taxon>
        <taxon>Eragrostideae</taxon>
        <taxon>Eragrostidinae</taxon>
        <taxon>Eragrostis</taxon>
    </lineage>
</organism>
<dbReference type="EMBL" id="RWGY01000004">
    <property type="protein sequence ID" value="TVU46102.1"/>
    <property type="molecule type" value="Genomic_DNA"/>
</dbReference>
<feature type="domain" description="TF-B3" evidence="9">
    <location>
        <begin position="559"/>
        <end position="656"/>
    </location>
</feature>
<dbReference type="PROSITE" id="PS50863">
    <property type="entry name" value="B3"/>
    <property type="match status" value="3"/>
</dbReference>
<dbReference type="InterPro" id="IPR044837">
    <property type="entry name" value="REM16-like"/>
</dbReference>
<feature type="compositionally biased region" description="Basic residues" evidence="8">
    <location>
        <begin position="117"/>
        <end position="131"/>
    </location>
</feature>
<dbReference type="Pfam" id="PF02362">
    <property type="entry name" value="B3"/>
    <property type="match status" value="3"/>
</dbReference>
<evidence type="ECO:0000256" key="3">
    <source>
        <dbReference type="ARBA" id="ARBA00022833"/>
    </source>
</evidence>
<comment type="caution">
    <text evidence="10">The sequence shown here is derived from an EMBL/GenBank/DDBJ whole genome shotgun (WGS) entry which is preliminary data.</text>
</comment>
<comment type="subcellular location">
    <subcellularLocation>
        <location evidence="1">Nucleus</location>
    </subcellularLocation>
</comment>
<dbReference type="Gene3D" id="2.40.330.10">
    <property type="entry name" value="DNA-binding pseudobarrel domain"/>
    <property type="match status" value="4"/>
</dbReference>
<keyword evidence="6" id="KW-0804">Transcription</keyword>
<keyword evidence="7" id="KW-0539">Nucleus</keyword>
<feature type="region of interest" description="Disordered" evidence="8">
    <location>
        <begin position="456"/>
        <end position="481"/>
    </location>
</feature>
<dbReference type="SUPFAM" id="SSF101936">
    <property type="entry name" value="DNA-binding pseudobarrel domain"/>
    <property type="match status" value="3"/>
</dbReference>
<evidence type="ECO:0000313" key="11">
    <source>
        <dbReference type="Proteomes" id="UP000324897"/>
    </source>
</evidence>
<dbReference type="InterPro" id="IPR013083">
    <property type="entry name" value="Znf_RING/FYVE/PHD"/>
</dbReference>
<dbReference type="Gene3D" id="3.30.40.10">
    <property type="entry name" value="Zinc/RING finger domain, C3HC4 (zinc finger)"/>
    <property type="match status" value="1"/>
</dbReference>
<evidence type="ECO:0000259" key="9">
    <source>
        <dbReference type="PROSITE" id="PS50863"/>
    </source>
</evidence>
<keyword evidence="4" id="KW-0805">Transcription regulation</keyword>
<dbReference type="SUPFAM" id="SSF57903">
    <property type="entry name" value="FYVE/PHD zinc finger"/>
    <property type="match status" value="1"/>
</dbReference>
<keyword evidence="11" id="KW-1185">Reference proteome</keyword>
<dbReference type="InterPro" id="IPR011011">
    <property type="entry name" value="Znf_FYVE_PHD"/>
</dbReference>
<keyword evidence="3" id="KW-0862">Zinc</keyword>
<dbReference type="OrthoDB" id="651601at2759"/>
<feature type="compositionally biased region" description="Acidic residues" evidence="8">
    <location>
        <begin position="144"/>
        <end position="160"/>
    </location>
</feature>
<dbReference type="GO" id="GO:0008270">
    <property type="term" value="F:zinc ion binding"/>
    <property type="evidence" value="ECO:0007669"/>
    <property type="project" value="UniProtKB-KW"/>
</dbReference>
<dbReference type="PANTHER" id="PTHR31391">
    <property type="entry name" value="B3 DOMAIN-CONTAINING PROTEIN OS11G0197600-RELATED"/>
    <property type="match status" value="1"/>
</dbReference>
<gene>
    <name evidence="10" type="ORF">EJB05_05620</name>
</gene>
<dbReference type="Gramene" id="TVU46102">
    <property type="protein sequence ID" value="TVU46102"/>
    <property type="gene ID" value="EJB05_05620"/>
</dbReference>
<feature type="region of interest" description="Disordered" evidence="8">
    <location>
        <begin position="257"/>
        <end position="290"/>
    </location>
</feature>
<dbReference type="GO" id="GO:0005634">
    <property type="term" value="C:nucleus"/>
    <property type="evidence" value="ECO:0007669"/>
    <property type="project" value="UniProtKB-SubCell"/>
</dbReference>
<dbReference type="GO" id="GO:0003677">
    <property type="term" value="F:DNA binding"/>
    <property type="evidence" value="ECO:0007669"/>
    <property type="project" value="UniProtKB-KW"/>
</dbReference>